<protein>
    <submittedName>
        <fullName evidence="1">Uncharacterized protein</fullName>
    </submittedName>
</protein>
<keyword evidence="2" id="KW-1185">Reference proteome</keyword>
<dbReference type="InterPro" id="IPR011990">
    <property type="entry name" value="TPR-like_helical_dom_sf"/>
</dbReference>
<organism evidence="1 2">
    <name type="scientific">Oryctes borbonicus</name>
    <dbReference type="NCBI Taxonomy" id="1629725"/>
    <lineage>
        <taxon>Eukaryota</taxon>
        <taxon>Metazoa</taxon>
        <taxon>Ecdysozoa</taxon>
        <taxon>Arthropoda</taxon>
        <taxon>Hexapoda</taxon>
        <taxon>Insecta</taxon>
        <taxon>Pterygota</taxon>
        <taxon>Neoptera</taxon>
        <taxon>Endopterygota</taxon>
        <taxon>Coleoptera</taxon>
        <taxon>Polyphaga</taxon>
        <taxon>Scarabaeiformia</taxon>
        <taxon>Scarabaeidae</taxon>
        <taxon>Dynastinae</taxon>
        <taxon>Oryctes</taxon>
    </lineage>
</organism>
<evidence type="ECO:0000313" key="1">
    <source>
        <dbReference type="EMBL" id="KRT80326.1"/>
    </source>
</evidence>
<dbReference type="EMBL" id="LJIG01022486">
    <property type="protein sequence ID" value="KRT80326.1"/>
    <property type="molecule type" value="Genomic_DNA"/>
</dbReference>
<proteinExistence type="predicted"/>
<dbReference type="SUPFAM" id="SSF48452">
    <property type="entry name" value="TPR-like"/>
    <property type="match status" value="1"/>
</dbReference>
<sequence length="182" mass="21412">MEAKANEYVRKKEWTRAAEIYNQLLLNKHLNKQQIVAYLLGRSECFLELRQHEAVIADCRRIIRLLADRKDDNVSNARRRLVYALLALHRFAEAEVAVKEWGASKYNNQCQSSEVVKLLEEFNSYLNRTKDLQNGITLPNIKYKQANGIEKEVYQMDDFCVCTYCNITFKEKMELRAHCQTE</sequence>
<comment type="caution">
    <text evidence="1">The sequence shown here is derived from an EMBL/GenBank/DDBJ whole genome shotgun (WGS) entry which is preliminary data.</text>
</comment>
<accession>A0A0T6AYX6</accession>
<feature type="non-terminal residue" evidence="1">
    <location>
        <position position="182"/>
    </location>
</feature>
<gene>
    <name evidence="1" type="ORF">AMK59_7927</name>
</gene>
<evidence type="ECO:0000313" key="2">
    <source>
        <dbReference type="Proteomes" id="UP000051574"/>
    </source>
</evidence>
<dbReference type="Proteomes" id="UP000051574">
    <property type="component" value="Unassembled WGS sequence"/>
</dbReference>
<reference evidence="1 2" key="1">
    <citation type="submission" date="2015-09" db="EMBL/GenBank/DDBJ databases">
        <title>Draft genome of the scarab beetle Oryctes borbonicus.</title>
        <authorList>
            <person name="Meyer J.M."/>
            <person name="Markov G.V."/>
            <person name="Baskaran P."/>
            <person name="Herrmann M."/>
            <person name="Sommer R.J."/>
            <person name="Roedelsperger C."/>
        </authorList>
    </citation>
    <scope>NUCLEOTIDE SEQUENCE [LARGE SCALE GENOMIC DNA]</scope>
    <source>
        <strain evidence="1">OB123</strain>
        <tissue evidence="1">Whole animal</tissue>
    </source>
</reference>
<dbReference type="AlphaFoldDB" id="A0A0T6AYX6"/>
<name>A0A0T6AYX6_9SCAR</name>
<dbReference type="Gene3D" id="1.25.40.10">
    <property type="entry name" value="Tetratricopeptide repeat domain"/>
    <property type="match status" value="1"/>
</dbReference>